<organism evidence="1 2">
    <name type="scientific">Photobacterium pectinilyticum</name>
    <dbReference type="NCBI Taxonomy" id="2906793"/>
    <lineage>
        <taxon>Bacteria</taxon>
        <taxon>Pseudomonadati</taxon>
        <taxon>Pseudomonadota</taxon>
        <taxon>Gammaproteobacteria</taxon>
        <taxon>Vibrionales</taxon>
        <taxon>Vibrionaceae</taxon>
        <taxon>Photobacterium</taxon>
    </lineage>
</organism>
<proteinExistence type="predicted"/>
<accession>A0ABT1N8N2</accession>
<keyword evidence="2" id="KW-1185">Reference proteome</keyword>
<sequence length="90" mass="10247">MIKPVLSAYEICSRCRRHQQTITSDDGKPVCPKCSYLKHLVDQYVICHSNNRWWLIAFDGRSEIYVEASADTYDGIVQLNGNEDAIALVL</sequence>
<reference evidence="1 2" key="1">
    <citation type="submission" date="2022-07" db="EMBL/GenBank/DDBJ databases">
        <title>Photobacterium pectinilyticum sp. nov., a marine bacterium isolated from surface seawater of Qingdao offshore.</title>
        <authorList>
            <person name="Wang X."/>
        </authorList>
    </citation>
    <scope>NUCLEOTIDE SEQUENCE [LARGE SCALE GENOMIC DNA]</scope>
    <source>
        <strain evidence="1 2">ZSDE20</strain>
    </source>
</reference>
<dbReference type="Proteomes" id="UP001524460">
    <property type="component" value="Unassembled WGS sequence"/>
</dbReference>
<evidence type="ECO:0000313" key="2">
    <source>
        <dbReference type="Proteomes" id="UP001524460"/>
    </source>
</evidence>
<gene>
    <name evidence="1" type="ORF">NHN17_23905</name>
</gene>
<dbReference type="EMBL" id="JANEYT010000110">
    <property type="protein sequence ID" value="MCQ1061088.1"/>
    <property type="molecule type" value="Genomic_DNA"/>
</dbReference>
<protein>
    <submittedName>
        <fullName evidence="1">Uncharacterized protein</fullName>
    </submittedName>
</protein>
<dbReference type="RefSeq" id="WP_255045186.1">
    <property type="nucleotide sequence ID" value="NZ_JANEYT010000110.1"/>
</dbReference>
<comment type="caution">
    <text evidence="1">The sequence shown here is derived from an EMBL/GenBank/DDBJ whole genome shotgun (WGS) entry which is preliminary data.</text>
</comment>
<name>A0ABT1N8N2_9GAMM</name>
<evidence type="ECO:0000313" key="1">
    <source>
        <dbReference type="EMBL" id="MCQ1061088.1"/>
    </source>
</evidence>